<reference evidence="1 2" key="2">
    <citation type="submission" date="2007-09" db="EMBL/GenBank/DDBJ databases">
        <authorList>
            <person name="Fulton L."/>
            <person name="Clifton S."/>
            <person name="Fulton B."/>
            <person name="Xu J."/>
            <person name="Minx P."/>
            <person name="Pepin K.H."/>
            <person name="Johnson M."/>
            <person name="Thiruvilangam P."/>
            <person name="Bhonagiri V."/>
            <person name="Nash W.E."/>
            <person name="Mardis E.R."/>
            <person name="Wilson R.K."/>
        </authorList>
    </citation>
    <scope>NUCLEOTIDE SEQUENCE [LARGE SCALE GENOMIC DNA]</scope>
    <source>
        <strain evidence="1 2">M21/2</strain>
    </source>
</reference>
<gene>
    <name evidence="1" type="ORF">FAEPRAM212_01532</name>
</gene>
<organism evidence="1 2">
    <name type="scientific">Faecalibacterium prausnitzii M21/2</name>
    <dbReference type="NCBI Taxonomy" id="411485"/>
    <lineage>
        <taxon>Bacteria</taxon>
        <taxon>Bacillati</taxon>
        <taxon>Bacillota</taxon>
        <taxon>Clostridia</taxon>
        <taxon>Eubacteriales</taxon>
        <taxon>Oscillospiraceae</taxon>
        <taxon>Faecalibacterium</taxon>
    </lineage>
</organism>
<dbReference type="GeneID" id="75068321"/>
<accession>A8SB12</accession>
<reference evidence="1 2" key="1">
    <citation type="submission" date="2007-09" db="EMBL/GenBank/DDBJ databases">
        <title>Draft genome sequence of Faecalibacterium prausnitzii M21/2.</title>
        <authorList>
            <person name="Sudarsanam P."/>
            <person name="Ley R."/>
            <person name="Guruge J."/>
            <person name="Turnbaugh P.J."/>
            <person name="Mahowald M."/>
            <person name="Liep D."/>
            <person name="Gordon J."/>
        </authorList>
    </citation>
    <scope>NUCLEOTIDE SEQUENCE [LARGE SCALE GENOMIC DNA]</scope>
    <source>
        <strain evidence="1 2">M21/2</strain>
    </source>
</reference>
<sequence length="75" mass="8811">MKFYYDGVLICGAKTQKYKYAIVYPSSQERWVMHSRHCSLASAQTMLERIKRGMSFYDPEKAASLRVVPLEMREE</sequence>
<dbReference type="AlphaFoldDB" id="A8SB12"/>
<evidence type="ECO:0000313" key="2">
    <source>
        <dbReference type="Proteomes" id="UP000005945"/>
    </source>
</evidence>
<dbReference type="RefSeq" id="WP_005923629.1">
    <property type="nucleotide sequence ID" value="NZ_DS483500.1"/>
</dbReference>
<name>A8SB12_9FIRM</name>
<dbReference type="EMBL" id="ABED02000025">
    <property type="protein sequence ID" value="EDP21711.1"/>
    <property type="molecule type" value="Genomic_DNA"/>
</dbReference>
<comment type="caution">
    <text evidence="1">The sequence shown here is derived from an EMBL/GenBank/DDBJ whole genome shotgun (WGS) entry which is preliminary data.</text>
</comment>
<dbReference type="Proteomes" id="UP000005945">
    <property type="component" value="Unassembled WGS sequence"/>
</dbReference>
<protein>
    <submittedName>
        <fullName evidence="1">Uncharacterized protein</fullName>
    </submittedName>
</protein>
<dbReference type="HOGENOM" id="CLU_2665675_0_0_9"/>
<proteinExistence type="predicted"/>
<evidence type="ECO:0000313" key="1">
    <source>
        <dbReference type="EMBL" id="EDP21711.1"/>
    </source>
</evidence>